<comment type="similarity">
    <text evidence="2">Belongs to the bacterial solute-binding protein 1 family.</text>
</comment>
<dbReference type="Pfam" id="PF13416">
    <property type="entry name" value="SBP_bac_8"/>
    <property type="match status" value="1"/>
</dbReference>
<dbReference type="Proteomes" id="UP001595699">
    <property type="component" value="Unassembled WGS sequence"/>
</dbReference>
<protein>
    <submittedName>
        <fullName evidence="6">Extracellular solute-binding protein</fullName>
    </submittedName>
</protein>
<feature type="signal peptide" evidence="5">
    <location>
        <begin position="1"/>
        <end position="20"/>
    </location>
</feature>
<sequence length="538" mass="58352">MIQRRAFLGGAALLAAGTLAGCGGAKQADKNSSTANQAVKLPTYAAFAGVTPDLAGSADGIRPAFLTYPSERPDSVPEKPGSGGTYRAMVNIYEPLPPGPDKNKLWQAINDKLGVNLELTMVPAGEYGQKLATTLAGNELPDFMLLYGVPNLPRLLKAKFADLTELLSGDAIKEYPNLANIPSQAWKNCVYNGAIYGVPLPRAKIGTGPFIRADIAKKAGMSPQPKSFEEFHELAKAVTDPKQRRWAFSNASYPLTITRVMLNAPNGWREDGGKLTHVNETEEQRKALDVAARFWKEGLVHPDAFGSGVPFLEWFSAGTTVIQPDGYVSWFYYVKNNVNNPTFELDYMRIPGYDGGEGRIAAGRPSFMDGLTAFKQADKEKLREQLRIANWLAAPFGTAEYHLRVYGVEGTHHTVSKSGDPTLTSAGSAQTTVPFRFVTEAPSAIYQPGRPHDAELQHAYETAVVPKAILNPVVGAYSDTQASKGPTIDGKLADTQSEVIQGRKSLQDWDSAVAAWRQAGGDQIRTEYEDQLQKQGGT</sequence>
<dbReference type="RefSeq" id="WP_205120513.1">
    <property type="nucleotide sequence ID" value="NZ_JAFBCM010000001.1"/>
</dbReference>
<comment type="caution">
    <text evidence="6">The sequence shown here is derived from an EMBL/GenBank/DDBJ whole genome shotgun (WGS) entry which is preliminary data.</text>
</comment>
<evidence type="ECO:0000256" key="5">
    <source>
        <dbReference type="SAM" id="SignalP"/>
    </source>
</evidence>
<dbReference type="InterPro" id="IPR006059">
    <property type="entry name" value="SBP"/>
</dbReference>
<dbReference type="PROSITE" id="PS51257">
    <property type="entry name" value="PROKAR_LIPOPROTEIN"/>
    <property type="match status" value="1"/>
</dbReference>
<keyword evidence="7" id="KW-1185">Reference proteome</keyword>
<dbReference type="InterPro" id="IPR006311">
    <property type="entry name" value="TAT_signal"/>
</dbReference>
<keyword evidence="4 5" id="KW-0732">Signal</keyword>
<feature type="chain" id="PRO_5046320227" evidence="5">
    <location>
        <begin position="21"/>
        <end position="538"/>
    </location>
</feature>
<proteinExistence type="inferred from homology"/>
<gene>
    <name evidence="6" type="ORF">ACFOUW_14065</name>
</gene>
<dbReference type="Gene3D" id="3.40.190.10">
    <property type="entry name" value="Periplasmic binding protein-like II"/>
    <property type="match status" value="1"/>
</dbReference>
<evidence type="ECO:0000256" key="2">
    <source>
        <dbReference type="ARBA" id="ARBA00008520"/>
    </source>
</evidence>
<evidence type="ECO:0000313" key="7">
    <source>
        <dbReference type="Proteomes" id="UP001595699"/>
    </source>
</evidence>
<evidence type="ECO:0000256" key="1">
    <source>
        <dbReference type="ARBA" id="ARBA00004196"/>
    </source>
</evidence>
<evidence type="ECO:0000256" key="4">
    <source>
        <dbReference type="ARBA" id="ARBA00022729"/>
    </source>
</evidence>
<keyword evidence="3" id="KW-0813">Transport</keyword>
<reference evidence="7" key="1">
    <citation type="journal article" date="2019" name="Int. J. Syst. Evol. Microbiol.">
        <title>The Global Catalogue of Microorganisms (GCM) 10K type strain sequencing project: providing services to taxonomists for standard genome sequencing and annotation.</title>
        <authorList>
            <consortium name="The Broad Institute Genomics Platform"/>
            <consortium name="The Broad Institute Genome Sequencing Center for Infectious Disease"/>
            <person name="Wu L."/>
            <person name="Ma J."/>
        </authorList>
    </citation>
    <scope>NUCLEOTIDE SEQUENCE [LARGE SCALE GENOMIC DNA]</scope>
    <source>
        <strain evidence="7">CGMCC 4.7241</strain>
    </source>
</reference>
<comment type="subcellular location">
    <subcellularLocation>
        <location evidence="1">Cell envelope</location>
    </subcellularLocation>
</comment>
<dbReference type="EMBL" id="JBHRZH010000012">
    <property type="protein sequence ID" value="MFC3761963.1"/>
    <property type="molecule type" value="Genomic_DNA"/>
</dbReference>
<name>A0ABV7YCQ9_9ACTN</name>
<accession>A0ABV7YCQ9</accession>
<evidence type="ECO:0000313" key="6">
    <source>
        <dbReference type="EMBL" id="MFC3761963.1"/>
    </source>
</evidence>
<dbReference type="PANTHER" id="PTHR43649:SF31">
    <property type="entry name" value="SN-GLYCEROL-3-PHOSPHATE-BINDING PERIPLASMIC PROTEIN UGPB"/>
    <property type="match status" value="1"/>
</dbReference>
<dbReference type="InterPro" id="IPR050490">
    <property type="entry name" value="Bact_solute-bd_prot1"/>
</dbReference>
<dbReference type="PANTHER" id="PTHR43649">
    <property type="entry name" value="ARABINOSE-BINDING PROTEIN-RELATED"/>
    <property type="match status" value="1"/>
</dbReference>
<dbReference type="SUPFAM" id="SSF53850">
    <property type="entry name" value="Periplasmic binding protein-like II"/>
    <property type="match status" value="1"/>
</dbReference>
<dbReference type="PROSITE" id="PS51318">
    <property type="entry name" value="TAT"/>
    <property type="match status" value="1"/>
</dbReference>
<organism evidence="6 7">
    <name type="scientific">Tenggerimyces flavus</name>
    <dbReference type="NCBI Taxonomy" id="1708749"/>
    <lineage>
        <taxon>Bacteria</taxon>
        <taxon>Bacillati</taxon>
        <taxon>Actinomycetota</taxon>
        <taxon>Actinomycetes</taxon>
        <taxon>Propionibacteriales</taxon>
        <taxon>Nocardioidaceae</taxon>
        <taxon>Tenggerimyces</taxon>
    </lineage>
</organism>
<evidence type="ECO:0000256" key="3">
    <source>
        <dbReference type="ARBA" id="ARBA00022448"/>
    </source>
</evidence>